<dbReference type="Pfam" id="PF13613">
    <property type="entry name" value="HTH_Tnp_4"/>
    <property type="match status" value="1"/>
</dbReference>
<evidence type="ECO:0000313" key="6">
    <source>
        <dbReference type="Proteomes" id="UP000887567"/>
    </source>
</evidence>
<evidence type="ECO:0000259" key="4">
    <source>
        <dbReference type="Pfam" id="PF13613"/>
    </source>
</evidence>
<accession>A0A913YC60</accession>
<dbReference type="OMA" id="FRFYKSH"/>
<dbReference type="GeneID" id="110231540"/>
<evidence type="ECO:0000256" key="2">
    <source>
        <dbReference type="ARBA" id="ARBA00022723"/>
    </source>
</evidence>
<sequence length="245" mass="28036">MTLMKLRLGLLEDDLAFRFKVSQSLVSETVSTWLRFFAKELDWLIMWPSKGQVMLELPDSFRRLYPKVRCVIDCSEVFTETPSALDIQAALWSEYKHHCTIKFLVAITANGAPSYVSPCYVGRATDKFIVRDCGFLNFVEPYDQIMADRGFKIREELLLRHSALCIPPSTSAGMQMAAAEVKETSRIANVRIYVEQAIGRLKQFRILKNILPVSYLTLCDDSQSCVFTYSFKRPTVSMKDNWLAS</sequence>
<dbReference type="OrthoDB" id="7331812at2759"/>
<dbReference type="EnsemblMetazoa" id="XM_028656838.1">
    <property type="protein sequence ID" value="XP_028512639.1"/>
    <property type="gene ID" value="LOC110231540"/>
</dbReference>
<keyword evidence="2" id="KW-0479">Metal-binding</keyword>
<comment type="cofactor">
    <cofactor evidence="1">
        <name>a divalent metal cation</name>
        <dbReference type="ChEBI" id="CHEBI:60240"/>
    </cofactor>
</comment>
<dbReference type="InterPro" id="IPR027805">
    <property type="entry name" value="Transposase_HTH_dom"/>
</dbReference>
<evidence type="ECO:0000256" key="1">
    <source>
        <dbReference type="ARBA" id="ARBA00001968"/>
    </source>
</evidence>
<proteinExistence type="predicted"/>
<dbReference type="InterPro" id="IPR027806">
    <property type="entry name" value="HARBI1_dom"/>
</dbReference>
<dbReference type="GO" id="GO:0046872">
    <property type="term" value="F:metal ion binding"/>
    <property type="evidence" value="ECO:0007669"/>
    <property type="project" value="UniProtKB-KW"/>
</dbReference>
<evidence type="ECO:0000259" key="3">
    <source>
        <dbReference type="Pfam" id="PF13359"/>
    </source>
</evidence>
<dbReference type="Pfam" id="PF13359">
    <property type="entry name" value="DDE_Tnp_4"/>
    <property type="match status" value="1"/>
</dbReference>
<dbReference type="PANTHER" id="PTHR23080:SF141">
    <property type="entry name" value="TRANSPOSASE HELIX-TURN-HELIX DOMAIN-CONTAINING PROTEIN"/>
    <property type="match status" value="1"/>
</dbReference>
<keyword evidence="6" id="KW-1185">Reference proteome</keyword>
<dbReference type="KEGG" id="epa:110231540"/>
<feature type="domain" description="DDE Tnp4" evidence="3">
    <location>
        <begin position="72"/>
        <end position="221"/>
    </location>
</feature>
<dbReference type="PANTHER" id="PTHR23080">
    <property type="entry name" value="THAP DOMAIN PROTEIN"/>
    <property type="match status" value="1"/>
</dbReference>
<evidence type="ECO:0000313" key="5">
    <source>
        <dbReference type="EnsemblMetazoa" id="XP_028512639.1"/>
    </source>
</evidence>
<evidence type="ECO:0008006" key="7">
    <source>
        <dbReference type="Google" id="ProtNLM"/>
    </source>
</evidence>
<feature type="domain" description="Transposase Helix-turn-helix" evidence="4">
    <location>
        <begin position="1"/>
        <end position="41"/>
    </location>
</feature>
<name>A0A913YC60_EXADI</name>
<protein>
    <recommendedName>
        <fullName evidence="7">DDE Tnp4 domain-containing protein</fullName>
    </recommendedName>
</protein>
<reference evidence="5" key="1">
    <citation type="submission" date="2022-11" db="UniProtKB">
        <authorList>
            <consortium name="EnsemblMetazoa"/>
        </authorList>
    </citation>
    <scope>IDENTIFICATION</scope>
</reference>
<dbReference type="RefSeq" id="XP_028512639.1">
    <property type="nucleotide sequence ID" value="XM_028656838.1"/>
</dbReference>
<organism evidence="5 6">
    <name type="scientific">Exaiptasia diaphana</name>
    <name type="common">Tropical sea anemone</name>
    <name type="synonym">Aiptasia pulchella</name>
    <dbReference type="NCBI Taxonomy" id="2652724"/>
    <lineage>
        <taxon>Eukaryota</taxon>
        <taxon>Metazoa</taxon>
        <taxon>Cnidaria</taxon>
        <taxon>Anthozoa</taxon>
        <taxon>Hexacorallia</taxon>
        <taxon>Actiniaria</taxon>
        <taxon>Aiptasiidae</taxon>
        <taxon>Exaiptasia</taxon>
    </lineage>
</organism>
<dbReference type="Proteomes" id="UP000887567">
    <property type="component" value="Unplaced"/>
</dbReference>
<dbReference type="AlphaFoldDB" id="A0A913YC60"/>